<accession>A0A6J4K2Y5</accession>
<evidence type="ECO:0000313" key="1">
    <source>
        <dbReference type="EMBL" id="CAA9293606.1"/>
    </source>
</evidence>
<protein>
    <submittedName>
        <fullName evidence="1">Uncharacterized protein</fullName>
    </submittedName>
</protein>
<dbReference type="AlphaFoldDB" id="A0A6J4K2Y5"/>
<proteinExistence type="predicted"/>
<name>A0A6J4K2Y5_9PSEU</name>
<dbReference type="EMBL" id="CADCTH010000588">
    <property type="protein sequence ID" value="CAA9293606.1"/>
    <property type="molecule type" value="Genomic_DNA"/>
</dbReference>
<sequence>MQPDPDGLPDLPAPDPAEVHRRSVALILGMDAADLDVVGALLGELAGPEEFAAQVVSLASLARLLLDQREDTAPGADEARAAVLHELAGVLTAAEGG</sequence>
<organism evidence="1">
    <name type="scientific">uncultured Actinomycetospora sp</name>
    <dbReference type="NCBI Taxonomy" id="1135996"/>
    <lineage>
        <taxon>Bacteria</taxon>
        <taxon>Bacillati</taxon>
        <taxon>Actinomycetota</taxon>
        <taxon>Actinomycetes</taxon>
        <taxon>Pseudonocardiales</taxon>
        <taxon>Pseudonocardiaceae</taxon>
        <taxon>Actinomycetospora</taxon>
        <taxon>environmental samples</taxon>
    </lineage>
</organism>
<gene>
    <name evidence="1" type="ORF">AVDCRST_MAG54-4662</name>
</gene>
<reference evidence="1" key="1">
    <citation type="submission" date="2020-02" db="EMBL/GenBank/DDBJ databases">
        <authorList>
            <person name="Meier V. D."/>
        </authorList>
    </citation>
    <scope>NUCLEOTIDE SEQUENCE</scope>
    <source>
        <strain evidence="1">AVDCRST_MAG54</strain>
    </source>
</reference>